<dbReference type="Gene3D" id="3.60.10.10">
    <property type="entry name" value="Endonuclease/exonuclease/phosphatase"/>
    <property type="match status" value="1"/>
</dbReference>
<evidence type="ECO:0000256" key="19">
    <source>
        <dbReference type="SAM" id="MobiDB-lite"/>
    </source>
</evidence>
<keyword evidence="5" id="KW-0488">Methylation</keyword>
<evidence type="ECO:0000313" key="22">
    <source>
        <dbReference type="RefSeq" id="XP_028271078.1"/>
    </source>
</evidence>
<evidence type="ECO:0000256" key="11">
    <source>
        <dbReference type="ARBA" id="ARBA00050516"/>
    </source>
</evidence>
<keyword evidence="10" id="KW-0729">SH3-binding</keyword>
<comment type="catalytic activity">
    <reaction evidence="11">
        <text>a 1,2-diacyl-sn-glycero-3-phospho-(1D-myo-inositol-4,5-bisphosphate) + H2O = a 1,2-diacyl-sn-glycero-3-phospho-(1D-myo-inositol 4-phosphate) + phosphate</text>
        <dbReference type="Rhea" id="RHEA:22764"/>
        <dbReference type="ChEBI" id="CHEBI:15377"/>
        <dbReference type="ChEBI" id="CHEBI:43474"/>
        <dbReference type="ChEBI" id="CHEBI:58178"/>
        <dbReference type="ChEBI" id="CHEBI:58456"/>
        <dbReference type="EC" id="3.1.3.36"/>
    </reaction>
    <physiologicalReaction direction="left-to-right" evidence="11">
        <dbReference type="Rhea" id="RHEA:22765"/>
    </physiologicalReaction>
</comment>
<dbReference type="OrthoDB" id="62798at2759"/>
<dbReference type="GO" id="GO:0017124">
    <property type="term" value="F:SH3 domain binding"/>
    <property type="evidence" value="ECO:0007669"/>
    <property type="project" value="UniProtKB-KW"/>
</dbReference>
<keyword evidence="8" id="KW-0677">Repeat</keyword>
<accession>A0A6P7J3F4</accession>
<dbReference type="GO" id="GO:0046856">
    <property type="term" value="P:phosphatidylinositol dephosphorylation"/>
    <property type="evidence" value="ECO:0007669"/>
    <property type="project" value="InterPro"/>
</dbReference>
<evidence type="ECO:0000256" key="5">
    <source>
        <dbReference type="ARBA" id="ARBA00022481"/>
    </source>
</evidence>
<evidence type="ECO:0000256" key="16">
    <source>
        <dbReference type="ARBA" id="ARBA00075782"/>
    </source>
</evidence>
<dbReference type="GeneID" id="114442028"/>
<keyword evidence="7" id="KW-0597">Phosphoprotein</keyword>
<dbReference type="GO" id="GO:0001726">
    <property type="term" value="C:ruffle"/>
    <property type="evidence" value="ECO:0007669"/>
    <property type="project" value="TreeGrafter"/>
</dbReference>
<reference evidence="22 23" key="1">
    <citation type="submission" date="2025-04" db="UniProtKB">
        <authorList>
            <consortium name="RefSeq"/>
        </authorList>
    </citation>
    <scope>IDENTIFICATION</scope>
</reference>
<evidence type="ECO:0000256" key="4">
    <source>
        <dbReference type="ARBA" id="ARBA00013044"/>
    </source>
</evidence>
<dbReference type="FunFam" id="2.60.40.2840:FF:000003">
    <property type="entry name" value="Phosphatidylinositol 4,5-bisphosphate 5-phosphatase A"/>
    <property type="match status" value="1"/>
</dbReference>
<evidence type="ECO:0000256" key="6">
    <source>
        <dbReference type="ARBA" id="ARBA00022490"/>
    </source>
</evidence>
<evidence type="ECO:0000256" key="13">
    <source>
        <dbReference type="ARBA" id="ARBA00052071"/>
    </source>
</evidence>
<dbReference type="CTD" id="100317089"/>
<name>A0A6P7J3F4_9TELE</name>
<evidence type="ECO:0000256" key="14">
    <source>
        <dbReference type="ARBA" id="ARBA00059259"/>
    </source>
</evidence>
<dbReference type="InterPro" id="IPR041611">
    <property type="entry name" value="SKICH"/>
</dbReference>
<dbReference type="Pfam" id="PF22669">
    <property type="entry name" value="Exo_endo_phos2"/>
    <property type="match status" value="1"/>
</dbReference>
<dbReference type="GO" id="GO:0004439">
    <property type="term" value="F:phosphatidylinositol-4,5-bisphosphate 5-phosphatase activity"/>
    <property type="evidence" value="ECO:0007669"/>
    <property type="project" value="UniProtKB-EC"/>
</dbReference>
<evidence type="ECO:0000256" key="12">
    <source>
        <dbReference type="ARBA" id="ARBA00051894"/>
    </source>
</evidence>
<feature type="region of interest" description="Disordered" evidence="19">
    <location>
        <begin position="582"/>
        <end position="683"/>
    </location>
</feature>
<dbReference type="SMART" id="SM00128">
    <property type="entry name" value="IPPc"/>
    <property type="match status" value="1"/>
</dbReference>
<comment type="subcellular location">
    <subcellularLocation>
        <location evidence="1">Cytoplasm</location>
    </subcellularLocation>
</comment>
<feature type="compositionally biased region" description="Polar residues" evidence="19">
    <location>
        <begin position="1"/>
        <end position="11"/>
    </location>
</feature>
<feature type="compositionally biased region" description="Basic residues" evidence="19">
    <location>
        <begin position="602"/>
        <end position="621"/>
    </location>
</feature>
<keyword evidence="21" id="KW-1185">Reference proteome</keyword>
<evidence type="ECO:0000256" key="1">
    <source>
        <dbReference type="ARBA" id="ARBA00004496"/>
    </source>
</evidence>
<dbReference type="Pfam" id="PF17751">
    <property type="entry name" value="SKICH"/>
    <property type="match status" value="1"/>
</dbReference>
<dbReference type="EC" id="3.1.3.56" evidence="3"/>
<feature type="region of interest" description="Disordered" evidence="19">
    <location>
        <begin position="1"/>
        <end position="118"/>
    </location>
</feature>
<dbReference type="Proteomes" id="UP000515145">
    <property type="component" value="Chromosome 9"/>
</dbReference>
<protein>
    <recommendedName>
        <fullName evidence="15">Phosphatidylinositol 4,5-bisphosphate 5-phosphatase A</fullName>
        <ecNumber evidence="4">3.1.3.36</ecNumber>
        <ecNumber evidence="3">3.1.3.56</ecNumber>
    </recommendedName>
    <alternativeName>
        <fullName evidence="16">Inositol polyphosphate 5-phosphatase J</fullName>
    </alternativeName>
    <alternativeName>
        <fullName evidence="18">Phosphatidylinositol 1,3,4,5-tetrakisphosphate 5-phosphatase</fullName>
    </alternativeName>
    <alternativeName>
        <fullName evidence="17">Phosphatidylinositol 1,4,5-trisphosphate 5-phosphatase</fullName>
    </alternativeName>
</protein>
<dbReference type="PANTHER" id="PTHR11200:SF127">
    <property type="entry name" value="PHOSPHATIDYLINOSITOL 4,5-BISPHOSPHATE 5-PHOSPHATASE A"/>
    <property type="match status" value="1"/>
</dbReference>
<dbReference type="GO" id="GO:0005737">
    <property type="term" value="C:cytoplasm"/>
    <property type="evidence" value="ECO:0007669"/>
    <property type="project" value="UniProtKB-SubCell"/>
</dbReference>
<evidence type="ECO:0000259" key="20">
    <source>
        <dbReference type="SMART" id="SM00128"/>
    </source>
</evidence>
<feature type="domain" description="Inositol polyphosphate-related phosphatase" evidence="20">
    <location>
        <begin position="151"/>
        <end position="469"/>
    </location>
</feature>
<evidence type="ECO:0000313" key="21">
    <source>
        <dbReference type="Proteomes" id="UP000515145"/>
    </source>
</evidence>
<dbReference type="PANTHER" id="PTHR11200">
    <property type="entry name" value="INOSITOL 5-PHOSPHATASE"/>
    <property type="match status" value="1"/>
</dbReference>
<dbReference type="GO" id="GO:0034485">
    <property type="term" value="F:phosphatidylinositol-3,4,5-trisphosphate 5-phosphatase activity"/>
    <property type="evidence" value="ECO:0007669"/>
    <property type="project" value="TreeGrafter"/>
</dbReference>
<evidence type="ECO:0000256" key="9">
    <source>
        <dbReference type="ARBA" id="ARBA00022801"/>
    </source>
</evidence>
<keyword evidence="6" id="KW-0963">Cytoplasm</keyword>
<feature type="compositionally biased region" description="Low complexity" evidence="19">
    <location>
        <begin position="622"/>
        <end position="632"/>
    </location>
</feature>
<comment type="similarity">
    <text evidence="2">Belongs to the inositol 1,4,5-trisphosphate 5-phosphatase type II family.</text>
</comment>
<dbReference type="RefSeq" id="XP_028271078.1">
    <property type="nucleotide sequence ID" value="XM_028415277.1"/>
</dbReference>
<comment type="catalytic activity">
    <reaction evidence="13">
        <text>1D-myo-inositol 1,3,4,5-tetrakisphosphate + H2O = 1D-myo-inositol 1,3,4-trisphosphate + phosphate</text>
        <dbReference type="Rhea" id="RHEA:11392"/>
        <dbReference type="ChEBI" id="CHEBI:15377"/>
        <dbReference type="ChEBI" id="CHEBI:43474"/>
        <dbReference type="ChEBI" id="CHEBI:57895"/>
        <dbReference type="ChEBI" id="CHEBI:58414"/>
        <dbReference type="EC" id="3.1.3.56"/>
    </reaction>
    <physiologicalReaction direction="left-to-right" evidence="13">
        <dbReference type="Rhea" id="RHEA:11393"/>
    </physiologicalReaction>
</comment>
<comment type="function">
    <text evidence="14">Inositol 5-phosphatase, which converts inositol 1,4,5-trisphosphate to inositol 1,4-bisphosphate. Also converts phosphatidylinositol 4,5-bisphosphate to phosphatidylinositol 4-phosphate and inositol 1,3,4,5-tetrakisphosphate to inositol 1,3,4-trisphosphate in vitro. May be involved in modulation of the function of inositol and phosphatidylinositol polyphosphate-binding proteins that are present at membranes ruffles.</text>
</comment>
<dbReference type="RefSeq" id="XP_028271079.1">
    <property type="nucleotide sequence ID" value="XM_028415278.1"/>
</dbReference>
<dbReference type="Gene3D" id="2.60.40.2840">
    <property type="match status" value="1"/>
</dbReference>
<dbReference type="AlphaFoldDB" id="A0A6P7J3F4"/>
<organism evidence="21 22">
    <name type="scientific">Parambassis ranga</name>
    <name type="common">Indian glassy fish</name>
    <dbReference type="NCBI Taxonomy" id="210632"/>
    <lineage>
        <taxon>Eukaryota</taxon>
        <taxon>Metazoa</taxon>
        <taxon>Chordata</taxon>
        <taxon>Craniata</taxon>
        <taxon>Vertebrata</taxon>
        <taxon>Euteleostomi</taxon>
        <taxon>Actinopterygii</taxon>
        <taxon>Neopterygii</taxon>
        <taxon>Teleostei</taxon>
        <taxon>Neoteleostei</taxon>
        <taxon>Acanthomorphata</taxon>
        <taxon>Ovalentaria</taxon>
        <taxon>Ambassidae</taxon>
        <taxon>Parambassis</taxon>
    </lineage>
</organism>
<dbReference type="InterPro" id="IPR036691">
    <property type="entry name" value="Endo/exonu/phosph_ase_sf"/>
</dbReference>
<feature type="compositionally biased region" description="Polar residues" evidence="19">
    <location>
        <begin position="23"/>
        <end position="40"/>
    </location>
</feature>
<dbReference type="SUPFAM" id="SSF56219">
    <property type="entry name" value="DNase I-like"/>
    <property type="match status" value="1"/>
</dbReference>
<evidence type="ECO:0000256" key="2">
    <source>
        <dbReference type="ARBA" id="ARBA00005910"/>
    </source>
</evidence>
<keyword evidence="9" id="KW-0378">Hydrolase</keyword>
<dbReference type="GO" id="GO:0005886">
    <property type="term" value="C:plasma membrane"/>
    <property type="evidence" value="ECO:0007669"/>
    <property type="project" value="TreeGrafter"/>
</dbReference>
<evidence type="ECO:0000256" key="17">
    <source>
        <dbReference type="ARBA" id="ARBA00080251"/>
    </source>
</evidence>
<dbReference type="CDD" id="cd09094">
    <property type="entry name" value="INPP5c_INPP5J-like"/>
    <property type="match status" value="1"/>
</dbReference>
<dbReference type="GO" id="GO:0004445">
    <property type="term" value="F:inositol-polyphosphate 5-phosphatase activity"/>
    <property type="evidence" value="ECO:0007669"/>
    <property type="project" value="UniProtKB-EC"/>
</dbReference>
<evidence type="ECO:0000256" key="8">
    <source>
        <dbReference type="ARBA" id="ARBA00022737"/>
    </source>
</evidence>
<sequence length="683" mass="75239">MDQDNQSQSQTQEEDPNKEAAASPTNTAPPDSDTTTSQLAAPNRPRRPQRSARVEGSVDISEPKAEPTPPTNQDTSDGTVASHAKPSRPAAVKPVGELPMVPSMKSGPKGPGHHPVRAGSVPLPVPPHLNPHAQRALSVAGTADTQAQTVEDFRVHIITWNVGSAQPPDDITTLLGLNVGDGNTDMYIIGLQEVNSMINKRLKDVLFTDQWSEVCMERLSPFGYVLVTSQRMQGLLLLVFAKYFHLPFLRGVQTETTRTGLGGYWGNKGGVSARMSVFGHTICFLNCHLPAHMENSDQRMEDFESILQQQQFEGQSATGVLDHDVVFWFGDLNFRIDDLDMQVVKSAIDNNKFSMLWEKDQLNMAKDSETVLEGFQEGPLKFSPTYKFDVGTNTYDTSGKKRKPAWTDRILWRLRATAPAGAGKRGSISGLTSGTKVTQHCYRSHMEYTVSDHKPVSSIFTLQFPYKVDIPLVTLVVEDEWNSIADATATFKLAPNFARSSWDWIGLYKVGFKHHKDYVGYVWAKQEEADFHRQEHVVTFTEEELPKGSGDFILGYYSNNMSTIVGVTEPFQIQLPSVELDISSSDSSDFSSEDDSTVVMKMRSRSPSPRKGKHRRHHSGSHSRSSSRPGSPAHAKTKELNVIDGSPSKTTADSEASGRPAEGSSGQLCGAEEKDKNTKDSGV</sequence>
<comment type="catalytic activity">
    <reaction evidence="12">
        <text>1D-myo-inositol 1,4,5-trisphosphate + H2O = 1D-myo-inositol 1,4-bisphosphate + phosphate</text>
        <dbReference type="Rhea" id="RHEA:19797"/>
        <dbReference type="ChEBI" id="CHEBI:15377"/>
        <dbReference type="ChEBI" id="CHEBI:43474"/>
        <dbReference type="ChEBI" id="CHEBI:58282"/>
        <dbReference type="ChEBI" id="CHEBI:203600"/>
        <dbReference type="EC" id="3.1.3.56"/>
    </reaction>
    <physiologicalReaction direction="left-to-right" evidence="12">
        <dbReference type="Rhea" id="RHEA:19798"/>
    </physiologicalReaction>
</comment>
<evidence type="ECO:0000256" key="3">
    <source>
        <dbReference type="ARBA" id="ARBA00012997"/>
    </source>
</evidence>
<dbReference type="EC" id="3.1.3.36" evidence="4"/>
<gene>
    <name evidence="22 23" type="primary">LOC114442028</name>
</gene>
<dbReference type="FunFam" id="3.60.10.10:FF:000013">
    <property type="entry name" value="Phosphatidylinositol 4,5-bisphosphate 5-phosphatase A"/>
    <property type="match status" value="1"/>
</dbReference>
<evidence type="ECO:0000256" key="7">
    <source>
        <dbReference type="ARBA" id="ARBA00022553"/>
    </source>
</evidence>
<evidence type="ECO:0000256" key="10">
    <source>
        <dbReference type="ARBA" id="ARBA00023036"/>
    </source>
</evidence>
<dbReference type="InterPro" id="IPR046985">
    <property type="entry name" value="IP5"/>
</dbReference>
<evidence type="ECO:0000256" key="18">
    <source>
        <dbReference type="ARBA" id="ARBA00080358"/>
    </source>
</evidence>
<proteinExistence type="inferred from homology"/>
<evidence type="ECO:0000256" key="15">
    <source>
        <dbReference type="ARBA" id="ARBA00067189"/>
    </source>
</evidence>
<dbReference type="InterPro" id="IPR000300">
    <property type="entry name" value="IPPc"/>
</dbReference>
<feature type="compositionally biased region" description="Basic and acidic residues" evidence="19">
    <location>
        <begin position="671"/>
        <end position="683"/>
    </location>
</feature>
<evidence type="ECO:0000313" key="23">
    <source>
        <dbReference type="RefSeq" id="XP_028271079.1"/>
    </source>
</evidence>